<dbReference type="RefSeq" id="WP_154757897.1">
    <property type="nucleotide sequence ID" value="NZ_WMBA01000025.1"/>
</dbReference>
<proteinExistence type="predicted"/>
<gene>
    <name evidence="1" type="ORF">GKO32_17190</name>
</gene>
<dbReference type="Proteomes" id="UP000440096">
    <property type="component" value="Unassembled WGS sequence"/>
</dbReference>
<dbReference type="AlphaFoldDB" id="A0A6N7Z788"/>
<accession>A0A6N7Z788</accession>
<name>A0A6N7Z788_9PSEU</name>
<dbReference type="OrthoDB" id="9763644at2"/>
<protein>
    <recommendedName>
        <fullName evidence="3">DUF3987 domain-containing protein</fullName>
    </recommendedName>
</protein>
<evidence type="ECO:0000313" key="1">
    <source>
        <dbReference type="EMBL" id="MTD55696.1"/>
    </source>
</evidence>
<reference evidence="1 2" key="1">
    <citation type="submission" date="2019-11" db="EMBL/GenBank/DDBJ databases">
        <title>Draft genome of Amycolatopsis RM579.</title>
        <authorList>
            <person name="Duangmal K."/>
            <person name="Mingma R."/>
        </authorList>
    </citation>
    <scope>NUCLEOTIDE SEQUENCE [LARGE SCALE GENOMIC DNA]</scope>
    <source>
        <strain evidence="1 2">RM579</strain>
    </source>
</reference>
<keyword evidence="2" id="KW-1185">Reference proteome</keyword>
<comment type="caution">
    <text evidence="1">The sequence shown here is derived from an EMBL/GenBank/DDBJ whole genome shotgun (WGS) entry which is preliminary data.</text>
</comment>
<evidence type="ECO:0000313" key="2">
    <source>
        <dbReference type="Proteomes" id="UP000440096"/>
    </source>
</evidence>
<organism evidence="1 2">
    <name type="scientific">Amycolatopsis pithecellobii</name>
    <dbReference type="NCBI Taxonomy" id="664692"/>
    <lineage>
        <taxon>Bacteria</taxon>
        <taxon>Bacillati</taxon>
        <taxon>Actinomycetota</taxon>
        <taxon>Actinomycetes</taxon>
        <taxon>Pseudonocardiales</taxon>
        <taxon>Pseudonocardiaceae</taxon>
        <taxon>Amycolatopsis</taxon>
    </lineage>
</organism>
<dbReference type="EMBL" id="WMBA01000025">
    <property type="protein sequence ID" value="MTD55696.1"/>
    <property type="molecule type" value="Genomic_DNA"/>
</dbReference>
<sequence>MLLATLVIVSASIPGGITIDSGMAANVTPGLFAAICGPSGSGKTSSERVARDLIRGPAPLTLATGEGMLESFYGEVETSEVDARGNEVSRRIRTRTKTNALFIVGEGANFYADLNRENSKLGGIIRDFWSGTDIGTTNASAERNRNLEAGTYNGGLIIGLQTGIVGDLITDTTTGTAQRFLWASATDPTIDPNAHLYRGALFDPPTIDLTVEGKPIIDDLRITVVDDIYRELLDNKLRINRGDVQINEHDSQRPVMLLKIGATLAWMNGRLRINSEDWEHAKYLLGESNKVRDALIEAAEETAMEAVAKEGSRIAAVRAAADSRPERLRRVRTRILEMLNASTEPMSHGTLRAGISRRGNLRELFPEAIEWLLNTQPPAIVRHETPNGNKYALSLAGRRALENAA</sequence>
<evidence type="ECO:0008006" key="3">
    <source>
        <dbReference type="Google" id="ProtNLM"/>
    </source>
</evidence>